<dbReference type="eggNOG" id="ENOG502S12R">
    <property type="taxonomic scope" value="Eukaryota"/>
</dbReference>
<accession>M2YJ53</accession>
<dbReference type="InterPro" id="IPR008030">
    <property type="entry name" value="NmrA-like"/>
</dbReference>
<evidence type="ECO:0000313" key="5">
    <source>
        <dbReference type="Proteomes" id="UP000016933"/>
    </source>
</evidence>
<dbReference type="OMA" id="RPVYIQD"/>
<dbReference type="STRING" id="675120.M2YJ53"/>
<dbReference type="CDD" id="cd05259">
    <property type="entry name" value="PCBER_SDR_a"/>
    <property type="match status" value="1"/>
</dbReference>
<dbReference type="GO" id="GO:0016491">
    <property type="term" value="F:oxidoreductase activity"/>
    <property type="evidence" value="ECO:0007669"/>
    <property type="project" value="UniProtKB-KW"/>
</dbReference>
<dbReference type="EMBL" id="KB446546">
    <property type="protein sequence ID" value="EME38980.1"/>
    <property type="molecule type" value="Genomic_DNA"/>
</dbReference>
<dbReference type="SUPFAM" id="SSF51735">
    <property type="entry name" value="NAD(P)-binding Rossmann-fold domains"/>
    <property type="match status" value="1"/>
</dbReference>
<dbReference type="PANTHER" id="PTHR47706">
    <property type="entry name" value="NMRA-LIKE FAMILY PROTEIN"/>
    <property type="match status" value="1"/>
</dbReference>
<dbReference type="PANTHER" id="PTHR47706:SF1">
    <property type="entry name" value="CIPA-LIKE, PUTATIVE (AFU_ORTHOLOGUE AFUA_1G12460)-RELATED"/>
    <property type="match status" value="1"/>
</dbReference>
<keyword evidence="1" id="KW-0521">NADP</keyword>
<dbReference type="InterPro" id="IPR036291">
    <property type="entry name" value="NAD(P)-bd_dom_sf"/>
</dbReference>
<dbReference type="Proteomes" id="UP000016933">
    <property type="component" value="Unassembled WGS sequence"/>
</dbReference>
<organism evidence="4 5">
    <name type="scientific">Dothistroma septosporum (strain NZE10 / CBS 128990)</name>
    <name type="common">Red band needle blight fungus</name>
    <name type="synonym">Mycosphaerella pini</name>
    <dbReference type="NCBI Taxonomy" id="675120"/>
    <lineage>
        <taxon>Eukaryota</taxon>
        <taxon>Fungi</taxon>
        <taxon>Dikarya</taxon>
        <taxon>Ascomycota</taxon>
        <taxon>Pezizomycotina</taxon>
        <taxon>Dothideomycetes</taxon>
        <taxon>Dothideomycetidae</taxon>
        <taxon>Mycosphaerellales</taxon>
        <taxon>Mycosphaerellaceae</taxon>
        <taxon>Dothistroma</taxon>
    </lineage>
</organism>
<dbReference type="OrthoDB" id="9984533at2759"/>
<evidence type="ECO:0000256" key="2">
    <source>
        <dbReference type="ARBA" id="ARBA00023002"/>
    </source>
</evidence>
<evidence type="ECO:0000259" key="3">
    <source>
        <dbReference type="Pfam" id="PF05368"/>
    </source>
</evidence>
<reference evidence="4 5" key="2">
    <citation type="journal article" date="2012" name="PLoS Pathog.">
        <title>Diverse lifestyles and strategies of plant pathogenesis encoded in the genomes of eighteen Dothideomycetes fungi.</title>
        <authorList>
            <person name="Ohm R.A."/>
            <person name="Feau N."/>
            <person name="Henrissat B."/>
            <person name="Schoch C.L."/>
            <person name="Horwitz B.A."/>
            <person name="Barry K.W."/>
            <person name="Condon B.J."/>
            <person name="Copeland A.C."/>
            <person name="Dhillon B."/>
            <person name="Glaser F."/>
            <person name="Hesse C.N."/>
            <person name="Kosti I."/>
            <person name="LaButti K."/>
            <person name="Lindquist E.A."/>
            <person name="Lucas S."/>
            <person name="Salamov A.A."/>
            <person name="Bradshaw R.E."/>
            <person name="Ciuffetti L."/>
            <person name="Hamelin R.C."/>
            <person name="Kema G.H.J."/>
            <person name="Lawrence C."/>
            <person name="Scott J.A."/>
            <person name="Spatafora J.W."/>
            <person name="Turgeon B.G."/>
            <person name="de Wit P.J.G.M."/>
            <person name="Zhong S."/>
            <person name="Goodwin S.B."/>
            <person name="Grigoriev I.V."/>
        </authorList>
    </citation>
    <scope>NUCLEOTIDE SEQUENCE [LARGE SCALE GENOMIC DNA]</scope>
    <source>
        <strain evidence="5">NZE10 / CBS 128990</strain>
    </source>
</reference>
<gene>
    <name evidence="4" type="ORF">DOTSEDRAFT_83607</name>
</gene>
<keyword evidence="2" id="KW-0560">Oxidoreductase</keyword>
<protein>
    <recommendedName>
        <fullName evidence="3">NmrA-like domain-containing protein</fullName>
    </recommendedName>
</protein>
<dbReference type="Pfam" id="PF05368">
    <property type="entry name" value="NmrA"/>
    <property type="match status" value="1"/>
</dbReference>
<name>M2YJ53_DOTSN</name>
<evidence type="ECO:0000313" key="4">
    <source>
        <dbReference type="EMBL" id="EME38980.1"/>
    </source>
</evidence>
<proteinExistence type="predicted"/>
<dbReference type="AlphaFoldDB" id="M2YJ53"/>
<dbReference type="HOGENOM" id="CLU_044876_3_2_1"/>
<dbReference type="InterPro" id="IPR051609">
    <property type="entry name" value="NmrA/Isoflavone_reductase-like"/>
</dbReference>
<feature type="domain" description="NmrA-like" evidence="3">
    <location>
        <begin position="102"/>
        <end position="331"/>
    </location>
</feature>
<evidence type="ECO:0000256" key="1">
    <source>
        <dbReference type="ARBA" id="ARBA00022857"/>
    </source>
</evidence>
<reference evidence="5" key="1">
    <citation type="journal article" date="2012" name="PLoS Genet.">
        <title>The genomes of the fungal plant pathogens Cladosporium fulvum and Dothistroma septosporum reveal adaptation to different hosts and lifestyles but also signatures of common ancestry.</title>
        <authorList>
            <person name="de Wit P.J.G.M."/>
            <person name="van der Burgt A."/>
            <person name="Oekmen B."/>
            <person name="Stergiopoulos I."/>
            <person name="Abd-Elsalam K.A."/>
            <person name="Aerts A.L."/>
            <person name="Bahkali A.H."/>
            <person name="Beenen H.G."/>
            <person name="Chettri P."/>
            <person name="Cox M.P."/>
            <person name="Datema E."/>
            <person name="de Vries R.P."/>
            <person name="Dhillon B."/>
            <person name="Ganley A.R."/>
            <person name="Griffiths S.A."/>
            <person name="Guo Y."/>
            <person name="Hamelin R.C."/>
            <person name="Henrissat B."/>
            <person name="Kabir M.S."/>
            <person name="Jashni M.K."/>
            <person name="Kema G."/>
            <person name="Klaubauf S."/>
            <person name="Lapidus A."/>
            <person name="Levasseur A."/>
            <person name="Lindquist E."/>
            <person name="Mehrabi R."/>
            <person name="Ohm R.A."/>
            <person name="Owen T.J."/>
            <person name="Salamov A."/>
            <person name="Schwelm A."/>
            <person name="Schijlen E."/>
            <person name="Sun H."/>
            <person name="van den Burg H.A."/>
            <person name="van Ham R.C.H.J."/>
            <person name="Zhang S."/>
            <person name="Goodwin S.B."/>
            <person name="Grigoriev I.V."/>
            <person name="Collemare J."/>
            <person name="Bradshaw R.E."/>
        </authorList>
    </citation>
    <scope>NUCLEOTIDE SEQUENCE [LARGE SCALE GENOMIC DNA]</scope>
    <source>
        <strain evidence="5">NZE10 / CBS 128990</strain>
    </source>
</reference>
<dbReference type="InterPro" id="IPR045312">
    <property type="entry name" value="PCBER-like"/>
</dbReference>
<dbReference type="Gene3D" id="3.90.25.10">
    <property type="entry name" value="UDP-galactose 4-epimerase, domain 1"/>
    <property type="match status" value="1"/>
</dbReference>
<sequence>MSDPIHDTAVPHWISVEQAKAVGQNATGSCMAQWCCPDFISKHCQQNAINESSIQSGASSSSQSPLQLLMQRIYDQACLSRLQPYTSMLADIEESIMTAYRKVAVAGATGNLGPAIVQGLVDGGFEVTVLSRSGRSDGLPSGIEIVTVDYSSRDSLVNALTGQDAFVSAIPNHGEQAPLIDAAIAAGVKRFLPSDFGSDVPGNANAAALPVFKGKVATRDYLKKKENEISHTFVINSLFLDWGIKLGFQLNLNGTTKLYDNPDTKRSYTALADIGKAVANILKKPKETKNRAVYIQSTAISQNELLAIAKKVKPGFKAETESVSTEQVLKDSYAALEKGGEAIGGAMVGFIIVSIFNEKYGGNFEGRNDNELLGIKEKSPTELEALVKQYA</sequence>
<keyword evidence="5" id="KW-1185">Reference proteome</keyword>
<dbReference type="Gene3D" id="3.40.50.720">
    <property type="entry name" value="NAD(P)-binding Rossmann-like Domain"/>
    <property type="match status" value="1"/>
</dbReference>